<name>A0A0M9DHL5_9BACI</name>
<dbReference type="AlphaFoldDB" id="A0A0M9DHL5"/>
<evidence type="ECO:0000313" key="3">
    <source>
        <dbReference type="Proteomes" id="UP000037977"/>
    </source>
</evidence>
<gene>
    <name evidence="2" type="ORF">ADM90_15040</name>
</gene>
<dbReference type="Proteomes" id="UP000037977">
    <property type="component" value="Unassembled WGS sequence"/>
</dbReference>
<keyword evidence="1" id="KW-1133">Transmembrane helix</keyword>
<dbReference type="RefSeq" id="WP_053995772.1">
    <property type="nucleotide sequence ID" value="NZ_CP065643.1"/>
</dbReference>
<dbReference type="EMBL" id="LGCI01000010">
    <property type="protein sequence ID" value="KOY80530.1"/>
    <property type="molecule type" value="Genomic_DNA"/>
</dbReference>
<sequence>MNKKTRNHELIKVFYNKNINIFIFILLSLYSLDLLFSTVENDLETNVYDLLMKITGFLPLSYIMIPTFLIIITVHFSAGEVQNYIAFRFKSKRQWYQMNVIFIAQLTAIFSLTVVGIMLLQSAFILSFKNNWSEFALSYYENYATFLSNYSPILYSIVTIILLWLILFLLGLIYFLIFLWTREYKIFCVNRKFHRKRKTLSW</sequence>
<feature type="transmembrane region" description="Helical" evidence="1">
    <location>
        <begin position="59"/>
        <end position="79"/>
    </location>
</feature>
<comment type="caution">
    <text evidence="2">The sequence shown here is derived from an EMBL/GenBank/DDBJ whole genome shotgun (WGS) entry which is preliminary data.</text>
</comment>
<keyword evidence="3" id="KW-1185">Reference proteome</keyword>
<protein>
    <submittedName>
        <fullName evidence="2">Uncharacterized protein</fullName>
    </submittedName>
</protein>
<accession>A0A0M9DHL5</accession>
<organism evidence="2 3">
    <name type="scientific">Lysinibacillus macroides</name>
    <dbReference type="NCBI Taxonomy" id="33935"/>
    <lineage>
        <taxon>Bacteria</taxon>
        <taxon>Bacillati</taxon>
        <taxon>Bacillota</taxon>
        <taxon>Bacilli</taxon>
        <taxon>Bacillales</taxon>
        <taxon>Bacillaceae</taxon>
        <taxon>Lysinibacillus</taxon>
    </lineage>
</organism>
<feature type="transmembrane region" description="Helical" evidence="1">
    <location>
        <begin position="100"/>
        <end position="128"/>
    </location>
</feature>
<dbReference type="PATRIC" id="fig|33935.3.peg.1735"/>
<dbReference type="STRING" id="33935.ADM90_15040"/>
<keyword evidence="1" id="KW-0812">Transmembrane</keyword>
<proteinExistence type="predicted"/>
<evidence type="ECO:0000313" key="2">
    <source>
        <dbReference type="EMBL" id="KOY80530.1"/>
    </source>
</evidence>
<feature type="transmembrane region" description="Helical" evidence="1">
    <location>
        <begin position="153"/>
        <end position="181"/>
    </location>
</feature>
<reference evidence="2 3" key="1">
    <citation type="submission" date="2015-07" db="EMBL/GenBank/DDBJ databases">
        <title>Genome sequencing project for genomic taxonomy and phylogenomics of Bacillus-like bacteria.</title>
        <authorList>
            <person name="Liu B."/>
            <person name="Wang J."/>
            <person name="Zhu Y."/>
            <person name="Liu G."/>
            <person name="Chen Q."/>
            <person name="Chen Z."/>
            <person name="Che J."/>
            <person name="Ge C."/>
            <person name="Shi H."/>
            <person name="Pan Z."/>
            <person name="Liu X."/>
        </authorList>
    </citation>
    <scope>NUCLEOTIDE SEQUENCE [LARGE SCALE GENOMIC DNA]</scope>
    <source>
        <strain evidence="2 3">DSM 54</strain>
    </source>
</reference>
<feature type="transmembrane region" description="Helical" evidence="1">
    <location>
        <begin position="21"/>
        <end position="39"/>
    </location>
</feature>
<keyword evidence="1" id="KW-0472">Membrane</keyword>
<dbReference type="OrthoDB" id="2973679at2"/>
<evidence type="ECO:0000256" key="1">
    <source>
        <dbReference type="SAM" id="Phobius"/>
    </source>
</evidence>